<name>A0A346Y3J7_9ACTN</name>
<proteinExistence type="predicted"/>
<protein>
    <submittedName>
        <fullName evidence="2">Uncharacterized protein</fullName>
    </submittedName>
</protein>
<keyword evidence="1" id="KW-0472">Membrane</keyword>
<dbReference type="AlphaFoldDB" id="A0A346Y3J7"/>
<dbReference type="RefSeq" id="WP_114593293.1">
    <property type="nucleotide sequence ID" value="NZ_CP031165.1"/>
</dbReference>
<accession>A0A346Y3J7</accession>
<dbReference type="KEGG" id="euz:DVS28_a4379"/>
<dbReference type="OrthoDB" id="9902048at2"/>
<keyword evidence="3" id="KW-1185">Reference proteome</keyword>
<sequence>MTAAARPRDATQGAAAPTTLLVLGLVAFALTVGVVSIGRAAVSLQQGTAAADAAALAVLTGSTLAGGDGSPALEAAADVTLENGATLVGVDLAGWPHRVLVVVAVDIGLPLVGGLVTVEAAAALRPP</sequence>
<dbReference type="Proteomes" id="UP000264006">
    <property type="component" value="Chromosome"/>
</dbReference>
<feature type="transmembrane region" description="Helical" evidence="1">
    <location>
        <begin position="20"/>
        <end position="42"/>
    </location>
</feature>
<evidence type="ECO:0000313" key="2">
    <source>
        <dbReference type="EMBL" id="AXV09044.1"/>
    </source>
</evidence>
<keyword evidence="1" id="KW-1133">Transmembrane helix</keyword>
<organism evidence="2 3">
    <name type="scientific">Euzebya pacifica</name>
    <dbReference type="NCBI Taxonomy" id="1608957"/>
    <lineage>
        <taxon>Bacteria</taxon>
        <taxon>Bacillati</taxon>
        <taxon>Actinomycetota</taxon>
        <taxon>Nitriliruptoria</taxon>
        <taxon>Euzebyales</taxon>
    </lineage>
</organism>
<gene>
    <name evidence="2" type="ORF">DVS28_a4379</name>
</gene>
<evidence type="ECO:0000313" key="3">
    <source>
        <dbReference type="Proteomes" id="UP000264006"/>
    </source>
</evidence>
<evidence type="ECO:0000256" key="1">
    <source>
        <dbReference type="SAM" id="Phobius"/>
    </source>
</evidence>
<dbReference type="EMBL" id="CP031165">
    <property type="protein sequence ID" value="AXV09044.1"/>
    <property type="molecule type" value="Genomic_DNA"/>
</dbReference>
<keyword evidence="1" id="KW-0812">Transmembrane</keyword>
<reference evidence="2 3" key="1">
    <citation type="submission" date="2018-09" db="EMBL/GenBank/DDBJ databases">
        <title>Complete genome sequence of Euzebya sp. DY32-46 isolated from seawater of Pacific Ocean.</title>
        <authorList>
            <person name="Xu L."/>
            <person name="Wu Y.-H."/>
            <person name="Xu X.-W."/>
        </authorList>
    </citation>
    <scope>NUCLEOTIDE SEQUENCE [LARGE SCALE GENOMIC DNA]</scope>
    <source>
        <strain evidence="2 3">DY32-46</strain>
    </source>
</reference>